<reference evidence="9 10" key="1">
    <citation type="journal article" date="2016" name="Nat. Commun.">
        <title>Thousands of microbial genomes shed light on interconnected biogeochemical processes in an aquifer system.</title>
        <authorList>
            <person name="Anantharaman K."/>
            <person name="Brown C.T."/>
            <person name="Hug L.A."/>
            <person name="Sharon I."/>
            <person name="Castelle C.J."/>
            <person name="Probst A.J."/>
            <person name="Thomas B.C."/>
            <person name="Singh A."/>
            <person name="Wilkins M.J."/>
            <person name="Karaoz U."/>
            <person name="Brodie E.L."/>
            <person name="Williams K.H."/>
            <person name="Hubbard S.S."/>
            <person name="Banfield J.F."/>
        </authorList>
    </citation>
    <scope>NUCLEOTIDE SEQUENCE [LARGE SCALE GENOMIC DNA]</scope>
</reference>
<feature type="domain" description="Translation initiation factor 3 C-terminal" evidence="7">
    <location>
        <begin position="83"/>
        <end position="168"/>
    </location>
</feature>
<dbReference type="FunFam" id="3.10.20.80:FF:000001">
    <property type="entry name" value="Translation initiation factor IF-3"/>
    <property type="match status" value="1"/>
</dbReference>
<comment type="similarity">
    <text evidence="1 4 6">Belongs to the IF-3 family.</text>
</comment>
<dbReference type="Gene3D" id="3.10.20.80">
    <property type="entry name" value="Translation initiation factor 3 (IF-3), N-terminal domain"/>
    <property type="match status" value="1"/>
</dbReference>
<name>A0A1G2EFR2_9BACT</name>
<dbReference type="SUPFAM" id="SSF54364">
    <property type="entry name" value="Translation initiation factor IF3, N-terminal domain"/>
    <property type="match status" value="1"/>
</dbReference>
<dbReference type="InterPro" id="IPR036788">
    <property type="entry name" value="T_IF-3_C_sf"/>
</dbReference>
<comment type="subcellular location">
    <subcellularLocation>
        <location evidence="4 6">Cytoplasm</location>
    </subcellularLocation>
</comment>
<dbReference type="NCBIfam" id="TIGR00168">
    <property type="entry name" value="infC"/>
    <property type="match status" value="1"/>
</dbReference>
<evidence type="ECO:0000256" key="4">
    <source>
        <dbReference type="HAMAP-Rule" id="MF_00080"/>
    </source>
</evidence>
<dbReference type="InterPro" id="IPR019815">
    <property type="entry name" value="Translation_initiation_fac_3_C"/>
</dbReference>
<comment type="function">
    <text evidence="4 6">IF-3 binds to the 30S ribosomal subunit and shifts the equilibrium between 70S ribosomes and their 50S and 30S subunits in favor of the free subunits, thus enhancing the availability of 30S subunits on which protein synthesis initiation begins.</text>
</comment>
<dbReference type="InterPro" id="IPR036787">
    <property type="entry name" value="T_IF-3_N_sf"/>
</dbReference>
<dbReference type="GO" id="GO:0043022">
    <property type="term" value="F:ribosome binding"/>
    <property type="evidence" value="ECO:0007669"/>
    <property type="project" value="TreeGrafter"/>
</dbReference>
<evidence type="ECO:0000256" key="6">
    <source>
        <dbReference type="RuleBase" id="RU000646"/>
    </source>
</evidence>
<dbReference type="EMBL" id="MHMH01000018">
    <property type="protein sequence ID" value="OGZ24171.1"/>
    <property type="molecule type" value="Genomic_DNA"/>
</dbReference>
<dbReference type="GO" id="GO:0003743">
    <property type="term" value="F:translation initiation factor activity"/>
    <property type="evidence" value="ECO:0007669"/>
    <property type="project" value="UniProtKB-UniRule"/>
</dbReference>
<gene>
    <name evidence="4" type="primary">infC</name>
    <name evidence="9" type="ORF">A2896_02850</name>
</gene>
<evidence type="ECO:0000313" key="9">
    <source>
        <dbReference type="EMBL" id="OGZ24171.1"/>
    </source>
</evidence>
<dbReference type="Pfam" id="PF00707">
    <property type="entry name" value="IF3_C"/>
    <property type="match status" value="1"/>
</dbReference>
<dbReference type="GO" id="GO:0005737">
    <property type="term" value="C:cytoplasm"/>
    <property type="evidence" value="ECO:0007669"/>
    <property type="project" value="UniProtKB-SubCell"/>
</dbReference>
<dbReference type="PANTHER" id="PTHR10938:SF0">
    <property type="entry name" value="TRANSLATION INITIATION FACTOR IF-3, MITOCHONDRIAL"/>
    <property type="match status" value="1"/>
</dbReference>
<dbReference type="InterPro" id="IPR019814">
    <property type="entry name" value="Translation_initiation_fac_3_N"/>
</dbReference>
<feature type="domain" description="Translation initiation factor 3 N-terminal" evidence="8">
    <location>
        <begin position="6"/>
        <end position="73"/>
    </location>
</feature>
<keyword evidence="4" id="KW-0963">Cytoplasm</keyword>
<keyword evidence="2 4" id="KW-0396">Initiation factor</keyword>
<dbReference type="GO" id="GO:0032790">
    <property type="term" value="P:ribosome disassembly"/>
    <property type="evidence" value="ECO:0007669"/>
    <property type="project" value="TreeGrafter"/>
</dbReference>
<dbReference type="Pfam" id="PF05198">
    <property type="entry name" value="IF3_N"/>
    <property type="match status" value="1"/>
</dbReference>
<evidence type="ECO:0000256" key="3">
    <source>
        <dbReference type="ARBA" id="ARBA00022917"/>
    </source>
</evidence>
<evidence type="ECO:0000256" key="2">
    <source>
        <dbReference type="ARBA" id="ARBA00022540"/>
    </source>
</evidence>
<accession>A0A1G2EFR2</accession>
<evidence type="ECO:0000313" key="10">
    <source>
        <dbReference type="Proteomes" id="UP000178647"/>
    </source>
</evidence>
<protein>
    <recommendedName>
        <fullName evidence="4 5">Translation initiation factor IF-3</fullName>
    </recommendedName>
</protein>
<organism evidence="9 10">
    <name type="scientific">Candidatus Nealsonbacteria bacterium RIFCSPLOWO2_01_FULL_43_32</name>
    <dbReference type="NCBI Taxonomy" id="1801672"/>
    <lineage>
        <taxon>Bacteria</taxon>
        <taxon>Candidatus Nealsoniibacteriota</taxon>
    </lineage>
</organism>
<dbReference type="HAMAP" id="MF_00080">
    <property type="entry name" value="IF_3"/>
    <property type="match status" value="1"/>
</dbReference>
<dbReference type="PROSITE" id="PS00938">
    <property type="entry name" value="IF3"/>
    <property type="match status" value="1"/>
</dbReference>
<dbReference type="InterPro" id="IPR019813">
    <property type="entry name" value="Translation_initiation_fac3_CS"/>
</dbReference>
<sequence length="172" mass="20085">MKRPFINRQIRAKEVRVIDETGKQLGVMSLDEALRQATGRNLDLIQVTEKVEPPVCKLMDYGKYLYQEKKKEKLAIKKQKGGELKGIRLKFNISQHDLETRARQTEKFFKEGNKVRLEMVLRGREKALGNFAKEKVNKFLETLQAIMPYKVERELKREPKGFSMIISKSTNN</sequence>
<comment type="subunit">
    <text evidence="4 6">Monomer.</text>
</comment>
<dbReference type="Gene3D" id="3.30.110.10">
    <property type="entry name" value="Translation initiation factor 3 (IF-3), C-terminal domain"/>
    <property type="match status" value="1"/>
</dbReference>
<proteinExistence type="inferred from homology"/>
<dbReference type="AlphaFoldDB" id="A0A1G2EFR2"/>
<evidence type="ECO:0000256" key="1">
    <source>
        <dbReference type="ARBA" id="ARBA00005439"/>
    </source>
</evidence>
<dbReference type="Proteomes" id="UP000178647">
    <property type="component" value="Unassembled WGS sequence"/>
</dbReference>
<evidence type="ECO:0000259" key="8">
    <source>
        <dbReference type="Pfam" id="PF05198"/>
    </source>
</evidence>
<comment type="caution">
    <text evidence="9">The sequence shown here is derived from an EMBL/GenBank/DDBJ whole genome shotgun (WGS) entry which is preliminary data.</text>
</comment>
<dbReference type="STRING" id="1801672.A2896_02850"/>
<dbReference type="PANTHER" id="PTHR10938">
    <property type="entry name" value="TRANSLATION INITIATION FACTOR IF-3"/>
    <property type="match status" value="1"/>
</dbReference>
<dbReference type="InterPro" id="IPR001288">
    <property type="entry name" value="Translation_initiation_fac_3"/>
</dbReference>
<evidence type="ECO:0000259" key="7">
    <source>
        <dbReference type="Pfam" id="PF00707"/>
    </source>
</evidence>
<keyword evidence="3 4" id="KW-0648">Protein biosynthesis</keyword>
<evidence type="ECO:0000256" key="5">
    <source>
        <dbReference type="NCBIfam" id="TIGR00168"/>
    </source>
</evidence>
<dbReference type="SUPFAM" id="SSF55200">
    <property type="entry name" value="Translation initiation factor IF3, C-terminal domain"/>
    <property type="match status" value="1"/>
</dbReference>